<reference evidence="2" key="1">
    <citation type="submission" date="2018-06" db="EMBL/GenBank/DDBJ databases">
        <authorList>
            <person name="Zhirakovskaya E."/>
        </authorList>
    </citation>
    <scope>NUCLEOTIDE SEQUENCE</scope>
</reference>
<keyword evidence="1" id="KW-0812">Transmembrane</keyword>
<gene>
    <name evidence="2" type="ORF">MNBD_BACTEROID07-1710</name>
</gene>
<accession>A0A3B0UPE3</accession>
<dbReference type="InterPro" id="IPR021354">
    <property type="entry name" value="DUF2975"/>
</dbReference>
<dbReference type="EMBL" id="UOET01000074">
    <property type="protein sequence ID" value="VAW27047.1"/>
    <property type="molecule type" value="Genomic_DNA"/>
</dbReference>
<evidence type="ECO:0000313" key="2">
    <source>
        <dbReference type="EMBL" id="VAW27047.1"/>
    </source>
</evidence>
<feature type="transmembrane region" description="Helical" evidence="1">
    <location>
        <begin position="187"/>
        <end position="206"/>
    </location>
</feature>
<protein>
    <recommendedName>
        <fullName evidence="3">DUF2975 domain-containing protein</fullName>
    </recommendedName>
</protein>
<feature type="transmembrane region" description="Helical" evidence="1">
    <location>
        <begin position="138"/>
        <end position="160"/>
    </location>
</feature>
<feature type="transmembrane region" description="Helical" evidence="1">
    <location>
        <begin position="12"/>
        <end position="40"/>
    </location>
</feature>
<organism evidence="2">
    <name type="scientific">hydrothermal vent metagenome</name>
    <dbReference type="NCBI Taxonomy" id="652676"/>
    <lineage>
        <taxon>unclassified sequences</taxon>
        <taxon>metagenomes</taxon>
        <taxon>ecological metagenomes</taxon>
    </lineage>
</organism>
<feature type="transmembrane region" description="Helical" evidence="1">
    <location>
        <begin position="96"/>
        <end position="118"/>
    </location>
</feature>
<keyword evidence="1" id="KW-0472">Membrane</keyword>
<dbReference type="Pfam" id="PF11188">
    <property type="entry name" value="DUF2975"/>
    <property type="match status" value="1"/>
</dbReference>
<name>A0A3B0UPE3_9ZZZZ</name>
<dbReference type="AlphaFoldDB" id="A0A3B0UPE3"/>
<evidence type="ECO:0008006" key="3">
    <source>
        <dbReference type="Google" id="ProtNLM"/>
    </source>
</evidence>
<proteinExistence type="predicted"/>
<dbReference type="GO" id="GO:0016020">
    <property type="term" value="C:membrane"/>
    <property type="evidence" value="ECO:0007669"/>
    <property type="project" value="UniProtKB-SubCell"/>
</dbReference>
<sequence length="214" mass="24769">METKKAPLSIRIIYWVTNISFWLSVLASFLLLVDGILIYANQKADPGFEGRFLPVVIQLQNTGHLNLSNQSTTLKLTTYTIGIEVNNPPRFIVKKIILLNLLLYVIGAYILWIFRMFVKNVKKGEIFSIKNISLLKKISYILISSWLLGVVYSQFTLYIITNHFKFTHVQMMGNLPDYLLNMNPNKLWMALFLWVLAHIFITGLKLQQEKDLTI</sequence>
<keyword evidence="1" id="KW-1133">Transmembrane helix</keyword>
<evidence type="ECO:0000256" key="1">
    <source>
        <dbReference type="SAM" id="Phobius"/>
    </source>
</evidence>